<feature type="region of interest" description="Disordered" evidence="1">
    <location>
        <begin position="812"/>
        <end position="841"/>
    </location>
</feature>
<accession>A0A485KVL0</accession>
<dbReference type="EMBL" id="VJMH01005341">
    <property type="protein sequence ID" value="KAF0697157.1"/>
    <property type="molecule type" value="Genomic_DNA"/>
</dbReference>
<feature type="compositionally biased region" description="Low complexity" evidence="1">
    <location>
        <begin position="144"/>
        <end position="155"/>
    </location>
</feature>
<feature type="compositionally biased region" description="Basic residues" evidence="1">
    <location>
        <begin position="329"/>
        <end position="344"/>
    </location>
</feature>
<feature type="region of interest" description="Disordered" evidence="1">
    <location>
        <begin position="1115"/>
        <end position="1142"/>
    </location>
</feature>
<sequence length="1406" mass="154173">MEATLRAMDTTLQRVCRRLATLEETVDAIPQKVTRELELDKLHTMMQSLQAALGARPSMTTSSLGSSTETTPQPTIPSAETPSCPKESNDITPKSPPNIEIVATASDQAASLPPSTPATSMESIPHETLATPCDEPASLHPAKTTPSTTAASPTTDVDTIASSNPVNIRSWEFPIATCRDLWVMWFHGDPSVPFLGPLRRVVISLLDASAKARYYKARTAMAWLVDHALKEGLAVDEEALEEMSLADLTRVYDEALAFCLGTTLMETGHVHHPAFQDLTISRIHELNYFAIARRLRKVVAAAQPADAPNPKRLRTLSKPPANLKTTKAAGKRKKKPSNRRHRPHAATIPDEFPLTTCRTLWQLWFRGNGAKHGPLHLAGPWASHLKVARQRQDIASRFIGRVVDAAMELGLAPSLDALTQMTKSKLLSIFDTAFGCILGVLTDGETLLRPHFEGRTKTLVDKLMYTTVESALAQAPTPIVFSTDLHPFPVPSTKAKPDVTEPLARLVRDTTCRELWHLWFHGDEKATPPLAPFRHMRSSTSRSGALQERYLEAKAIMQWMVETALDHDLADSADDLAAMPPSMCDHAFALAVGMQMDGSLSHPGFKDLQYDQVVALPFLSVRARFRPNNTTPATPTGAKPTGKATAVPAVDPTKAAAVKPTAMAVRRSTTIKKPTDGKPASKLVDFPDASCRNSWVLWYRGSPDVCGPLRLYTRRCTPATKDRCNKIKYIVDKIAAVAIVHKFVASEEALNELPRPPLVDVFNRAFRRLLDVEDGTGHCLRAGFESIPYETVARFSPDVVWTRLVRPRQAATATVPHDQPIESDESVLSTDDDESQPMATTTEFPVTTCADLWLLWFLGDKPRQTLPWRVLDVAAMTLPARRKYAVAKRVMTVIVAHAVGLADDALSRMTEVELDAVMEQTLDAMLSKSSDDQTYTQPGFEGQSYAQVRQLKYTTLWNRMRLLAVVKEATPPPTVVPLPDKPQPPTFAQSNHFTKGVLPVTTCREMWSLWFHGDPTAAHGRPWCHEDFDDKLRWYECRRVMNFIADAAVAKSLVSSAADLIGMPLAELERLFDPAFAAFLGEGGDGKLSLRGFENSTFARADELKYVSVARHARQPGRPLSVPSRLSVSKAKPAKPQPLNGDSSEAIVAAAPKNLVASSQHPSASTLTRSHGPRQPSIESAALPMKTTDVDTTQVGPTAVVGSTEPIALTATTHSTPTVSSTQTTTDAAKPCIHVPTGWEFPVVNCRSLWLFWFFGDGVVGPFHRLTRTSFGSNALSKRRFADASVVMEKLMTEARQFVPQQTDWAKLTEDVSTTAFKKAFDAVMFKNPERAITGTGKDQIRPEDASGALYTAVFRALTLSTTLIKRSRDEMQVGGTEEEKKQRTSPPTVAIAPDASEVPPPIMAA</sequence>
<evidence type="ECO:0000256" key="1">
    <source>
        <dbReference type="SAM" id="MobiDB-lite"/>
    </source>
</evidence>
<protein>
    <submittedName>
        <fullName evidence="3">Aste57867_12151 protein</fullName>
    </submittedName>
</protein>
<dbReference type="Proteomes" id="UP000332933">
    <property type="component" value="Unassembled WGS sequence"/>
</dbReference>
<name>A0A485KVL0_9STRA</name>
<reference evidence="3 4" key="1">
    <citation type="submission" date="2019-03" db="EMBL/GenBank/DDBJ databases">
        <authorList>
            <person name="Gaulin E."/>
            <person name="Dumas B."/>
        </authorList>
    </citation>
    <scope>NUCLEOTIDE SEQUENCE [LARGE SCALE GENOMIC DNA]</scope>
    <source>
        <strain evidence="3">CBS 568.67</strain>
    </source>
</reference>
<dbReference type="EMBL" id="CAADRA010005362">
    <property type="protein sequence ID" value="VFT89005.1"/>
    <property type="molecule type" value="Genomic_DNA"/>
</dbReference>
<feature type="region of interest" description="Disordered" evidence="1">
    <location>
        <begin position="54"/>
        <end position="158"/>
    </location>
</feature>
<feature type="region of interest" description="Disordered" evidence="1">
    <location>
        <begin position="1158"/>
        <end position="1187"/>
    </location>
</feature>
<feature type="compositionally biased region" description="Low complexity" evidence="1">
    <location>
        <begin position="58"/>
        <end position="71"/>
    </location>
</feature>
<organism evidence="3 4">
    <name type="scientific">Aphanomyces stellatus</name>
    <dbReference type="NCBI Taxonomy" id="120398"/>
    <lineage>
        <taxon>Eukaryota</taxon>
        <taxon>Sar</taxon>
        <taxon>Stramenopiles</taxon>
        <taxon>Oomycota</taxon>
        <taxon>Saprolegniomycetes</taxon>
        <taxon>Saprolegniales</taxon>
        <taxon>Verrucalvaceae</taxon>
        <taxon>Aphanomyces</taxon>
    </lineage>
</organism>
<feature type="compositionally biased region" description="Acidic residues" evidence="1">
    <location>
        <begin position="821"/>
        <end position="835"/>
    </location>
</feature>
<feature type="compositionally biased region" description="Polar residues" evidence="1">
    <location>
        <begin position="1158"/>
        <end position="1169"/>
    </location>
</feature>
<reference evidence="2" key="2">
    <citation type="submission" date="2019-06" db="EMBL/GenBank/DDBJ databases">
        <title>Genomics analysis of Aphanomyces spp. identifies a new class of oomycete effector associated with host adaptation.</title>
        <authorList>
            <person name="Gaulin E."/>
        </authorList>
    </citation>
    <scope>NUCLEOTIDE SEQUENCE</scope>
    <source>
        <strain evidence="2">CBS 578.67</strain>
    </source>
</reference>
<feature type="region of interest" description="Disordered" evidence="1">
    <location>
        <begin position="1369"/>
        <end position="1406"/>
    </location>
</feature>
<feature type="compositionally biased region" description="Basic and acidic residues" evidence="1">
    <location>
        <begin position="1369"/>
        <end position="1383"/>
    </location>
</feature>
<evidence type="ECO:0000313" key="4">
    <source>
        <dbReference type="Proteomes" id="UP000332933"/>
    </source>
</evidence>
<proteinExistence type="predicted"/>
<evidence type="ECO:0000313" key="2">
    <source>
        <dbReference type="EMBL" id="KAF0697157.1"/>
    </source>
</evidence>
<feature type="compositionally biased region" description="Polar residues" evidence="1">
    <location>
        <begin position="72"/>
        <end position="81"/>
    </location>
</feature>
<feature type="region of interest" description="Disordered" evidence="1">
    <location>
        <begin position="303"/>
        <end position="345"/>
    </location>
</feature>
<evidence type="ECO:0000313" key="3">
    <source>
        <dbReference type="EMBL" id="VFT89005.1"/>
    </source>
</evidence>
<keyword evidence="4" id="KW-1185">Reference proteome</keyword>
<gene>
    <name evidence="3" type="primary">Aste57867_12151</name>
    <name evidence="2" type="ORF">As57867_012106</name>
    <name evidence="3" type="ORF">ASTE57867_12151</name>
</gene>
<feature type="region of interest" description="Disordered" evidence="1">
    <location>
        <begin position="627"/>
        <end position="646"/>
    </location>
</feature>